<comment type="caution">
    <text evidence="1">The sequence shown here is derived from an EMBL/GenBank/DDBJ whole genome shotgun (WGS) entry which is preliminary data.</text>
</comment>
<protein>
    <submittedName>
        <fullName evidence="1">Uncharacterized protein</fullName>
    </submittedName>
</protein>
<evidence type="ECO:0000313" key="1">
    <source>
        <dbReference type="EMBL" id="GFD59763.1"/>
    </source>
</evidence>
<dbReference type="AlphaFoldDB" id="A0A699XKM6"/>
<gene>
    <name evidence="1" type="ORF">Tci_931732</name>
</gene>
<sequence length="82" mass="9298">VGSAEQRADRRTRDADVVIAGGDLIQRRGLRRNRTGDVREARYEGAARRVQVRGQAGQIEGEIACRCRRDRDLRSLDHVRAE</sequence>
<feature type="non-terminal residue" evidence="1">
    <location>
        <position position="82"/>
    </location>
</feature>
<proteinExistence type="predicted"/>
<name>A0A699XKM6_TANCI</name>
<accession>A0A699XKM6</accession>
<dbReference type="EMBL" id="BKCJ011868996">
    <property type="protein sequence ID" value="GFD59763.1"/>
    <property type="molecule type" value="Genomic_DNA"/>
</dbReference>
<organism evidence="1">
    <name type="scientific">Tanacetum cinerariifolium</name>
    <name type="common">Dalmatian daisy</name>
    <name type="synonym">Chrysanthemum cinerariifolium</name>
    <dbReference type="NCBI Taxonomy" id="118510"/>
    <lineage>
        <taxon>Eukaryota</taxon>
        <taxon>Viridiplantae</taxon>
        <taxon>Streptophyta</taxon>
        <taxon>Embryophyta</taxon>
        <taxon>Tracheophyta</taxon>
        <taxon>Spermatophyta</taxon>
        <taxon>Magnoliopsida</taxon>
        <taxon>eudicotyledons</taxon>
        <taxon>Gunneridae</taxon>
        <taxon>Pentapetalae</taxon>
        <taxon>asterids</taxon>
        <taxon>campanulids</taxon>
        <taxon>Asterales</taxon>
        <taxon>Asteraceae</taxon>
        <taxon>Asteroideae</taxon>
        <taxon>Anthemideae</taxon>
        <taxon>Anthemidinae</taxon>
        <taxon>Tanacetum</taxon>
    </lineage>
</organism>
<reference evidence="1" key="1">
    <citation type="journal article" date="2019" name="Sci. Rep.">
        <title>Draft genome of Tanacetum cinerariifolium, the natural source of mosquito coil.</title>
        <authorList>
            <person name="Yamashiro T."/>
            <person name="Shiraishi A."/>
            <person name="Satake H."/>
            <person name="Nakayama K."/>
        </authorList>
    </citation>
    <scope>NUCLEOTIDE SEQUENCE</scope>
</reference>
<feature type="non-terminal residue" evidence="1">
    <location>
        <position position="1"/>
    </location>
</feature>